<proteinExistence type="predicted"/>
<protein>
    <recommendedName>
        <fullName evidence="4">Lipid/polyisoprenoid-binding YceI-like domain-containing protein</fullName>
    </recommendedName>
</protein>
<organism evidence="2 3">
    <name type="scientific">Ereboglobus luteus</name>
    <dbReference type="NCBI Taxonomy" id="1796921"/>
    <lineage>
        <taxon>Bacteria</taxon>
        <taxon>Pseudomonadati</taxon>
        <taxon>Verrucomicrobiota</taxon>
        <taxon>Opitutia</taxon>
        <taxon>Opitutales</taxon>
        <taxon>Opitutaceae</taxon>
        <taxon>Ereboglobus</taxon>
    </lineage>
</organism>
<name>A0A2U8DZF8_9BACT</name>
<dbReference type="Proteomes" id="UP000244896">
    <property type="component" value="Chromosome"/>
</dbReference>
<sequence>MNKYITTTIIAIAAFMPLAIRADTAGAHAELSVSVDEGKIKGVLRNISTDTLIWHSPRAGDKSLGSSRAIKVQYKLKKSSEISPILSHATMDSDIFNDKHRFNRFSALQPQASVVFIGDVNTMGGFLRTVVGKMEDIERVRFSVHVSIGDGAEDATKTEYISHTPWYVITKGADKKYVITLKTD</sequence>
<dbReference type="EMBL" id="CP023004">
    <property type="protein sequence ID" value="AWI07997.1"/>
    <property type="molecule type" value="Genomic_DNA"/>
</dbReference>
<dbReference type="KEGG" id="elut:CKA38_00825"/>
<evidence type="ECO:0000313" key="2">
    <source>
        <dbReference type="EMBL" id="AWI07997.1"/>
    </source>
</evidence>
<keyword evidence="3" id="KW-1185">Reference proteome</keyword>
<keyword evidence="1" id="KW-0732">Signal</keyword>
<feature type="signal peptide" evidence="1">
    <location>
        <begin position="1"/>
        <end position="22"/>
    </location>
</feature>
<feature type="chain" id="PRO_5016133895" description="Lipid/polyisoprenoid-binding YceI-like domain-containing protein" evidence="1">
    <location>
        <begin position="23"/>
        <end position="184"/>
    </location>
</feature>
<dbReference type="RefSeq" id="WP_108823804.1">
    <property type="nucleotide sequence ID" value="NZ_CP023004.1"/>
</dbReference>
<evidence type="ECO:0008006" key="4">
    <source>
        <dbReference type="Google" id="ProtNLM"/>
    </source>
</evidence>
<dbReference type="AlphaFoldDB" id="A0A2U8DZF8"/>
<evidence type="ECO:0000313" key="3">
    <source>
        <dbReference type="Proteomes" id="UP000244896"/>
    </source>
</evidence>
<gene>
    <name evidence="2" type="ORF">CKA38_00825</name>
</gene>
<accession>A0A2U8DZF8</accession>
<reference evidence="2 3" key="1">
    <citation type="journal article" date="2018" name="Syst. Appl. Microbiol.">
        <title>Ereboglobus luteus gen. nov. sp. nov. from cockroach guts, and new insights into the oxygen relationship of the genera Opitutus and Didymococcus (Verrucomicrobia: Opitutaceae).</title>
        <authorList>
            <person name="Tegtmeier D."/>
            <person name="Belitz A."/>
            <person name="Radek R."/>
            <person name="Heimerl T."/>
            <person name="Brune A."/>
        </authorList>
    </citation>
    <scope>NUCLEOTIDE SEQUENCE [LARGE SCALE GENOMIC DNA]</scope>
    <source>
        <strain evidence="2 3">Ho45</strain>
    </source>
</reference>
<evidence type="ECO:0000256" key="1">
    <source>
        <dbReference type="SAM" id="SignalP"/>
    </source>
</evidence>